<proteinExistence type="predicted"/>
<gene>
    <name evidence="1" type="ORF">ADL15_28670</name>
</gene>
<dbReference type="AlphaFoldDB" id="A0A101JLM2"/>
<dbReference type="PROSITE" id="PS51318">
    <property type="entry name" value="TAT"/>
    <property type="match status" value="1"/>
</dbReference>
<dbReference type="OrthoDB" id="4217521at2"/>
<dbReference type="Proteomes" id="UP000053244">
    <property type="component" value="Unassembled WGS sequence"/>
</dbReference>
<name>A0A101JLM2_9ACTN</name>
<dbReference type="Gene3D" id="3.40.50.2300">
    <property type="match status" value="1"/>
</dbReference>
<evidence type="ECO:0008006" key="3">
    <source>
        <dbReference type="Google" id="ProtNLM"/>
    </source>
</evidence>
<evidence type="ECO:0000313" key="1">
    <source>
        <dbReference type="EMBL" id="KUL29143.1"/>
    </source>
</evidence>
<comment type="caution">
    <text evidence="1">The sequence shown here is derived from an EMBL/GenBank/DDBJ whole genome shotgun (WGS) entry which is preliminary data.</text>
</comment>
<dbReference type="InterPro" id="IPR006311">
    <property type="entry name" value="TAT_signal"/>
</dbReference>
<organism evidence="1 2">
    <name type="scientific">Actinoplanes awajinensis subsp. mycoplanecinus</name>
    <dbReference type="NCBI Taxonomy" id="135947"/>
    <lineage>
        <taxon>Bacteria</taxon>
        <taxon>Bacillati</taxon>
        <taxon>Actinomycetota</taxon>
        <taxon>Actinomycetes</taxon>
        <taxon>Micromonosporales</taxon>
        <taxon>Micromonosporaceae</taxon>
        <taxon>Actinoplanes</taxon>
    </lineage>
</organism>
<sequence length="163" mass="16469">MSIKVGWRPTRRQLLFGGLAVVVAAGAVTAWALQPHPEPRQREYLDATACLLTDQQGISSSQAAPVWSAMSAAGTAHLVRVQYLAVNGEQTAGNASTYLTSLADGRCGVVIAVGAAQVAAVSDIARTSPAVRFATVGGGTAAANVQLLATGEQAGDLVAALAG</sequence>
<keyword evidence="2" id="KW-1185">Reference proteome</keyword>
<dbReference type="EMBL" id="LLZH01000281">
    <property type="protein sequence ID" value="KUL29143.1"/>
    <property type="molecule type" value="Genomic_DNA"/>
</dbReference>
<dbReference type="RefSeq" id="WP_083971856.1">
    <property type="nucleotide sequence ID" value="NZ_LLZH01000281.1"/>
</dbReference>
<accession>A0A101JLM2</accession>
<reference evidence="1 2" key="1">
    <citation type="submission" date="2015-10" db="EMBL/GenBank/DDBJ databases">
        <authorList>
            <person name="Gilbert D.G."/>
        </authorList>
    </citation>
    <scope>NUCLEOTIDE SEQUENCE [LARGE SCALE GENOMIC DNA]</scope>
    <source>
        <strain evidence="1 2">NRRL B-16712</strain>
    </source>
</reference>
<protein>
    <recommendedName>
        <fullName evidence="3">BMP family ABC transporter substrate-binding protein</fullName>
    </recommendedName>
</protein>
<evidence type="ECO:0000313" key="2">
    <source>
        <dbReference type="Proteomes" id="UP000053244"/>
    </source>
</evidence>